<proteinExistence type="inferred from homology"/>
<feature type="region of interest" description="Disordered" evidence="2">
    <location>
        <begin position="119"/>
        <end position="188"/>
    </location>
</feature>
<dbReference type="InterPro" id="IPR015267">
    <property type="entry name" value="PPP4R2"/>
</dbReference>
<evidence type="ECO:0000313" key="3">
    <source>
        <dbReference type="EMBL" id="SJX60495.1"/>
    </source>
</evidence>
<evidence type="ECO:0008006" key="5">
    <source>
        <dbReference type="Google" id="ProtNLM"/>
    </source>
</evidence>
<comment type="similarity">
    <text evidence="1">Belongs to the PPP4R2 family.</text>
</comment>
<organism evidence="3 4">
    <name type="scientific">Sporisorium reilianum f. sp. reilianum</name>
    <dbReference type="NCBI Taxonomy" id="72559"/>
    <lineage>
        <taxon>Eukaryota</taxon>
        <taxon>Fungi</taxon>
        <taxon>Dikarya</taxon>
        <taxon>Basidiomycota</taxon>
        <taxon>Ustilaginomycotina</taxon>
        <taxon>Ustilaginomycetes</taxon>
        <taxon>Ustilaginales</taxon>
        <taxon>Ustilaginaceae</taxon>
        <taxon>Sporisorium</taxon>
    </lineage>
</organism>
<feature type="compositionally biased region" description="Low complexity" evidence="2">
    <location>
        <begin position="484"/>
        <end position="508"/>
    </location>
</feature>
<dbReference type="Proteomes" id="UP000239563">
    <property type="component" value="Chromosome I"/>
</dbReference>
<feature type="compositionally biased region" description="Low complexity" evidence="2">
    <location>
        <begin position="138"/>
        <end position="166"/>
    </location>
</feature>
<evidence type="ECO:0000313" key="4">
    <source>
        <dbReference type="Proteomes" id="UP000239563"/>
    </source>
</evidence>
<feature type="compositionally biased region" description="Polar residues" evidence="2">
    <location>
        <begin position="170"/>
        <end position="180"/>
    </location>
</feature>
<accession>A0A2N8U5Z8</accession>
<dbReference type="PANTHER" id="PTHR16487">
    <property type="entry name" value="PPP4R2-RELATED PROTEIN"/>
    <property type="match status" value="1"/>
</dbReference>
<sequence length="544" mass="57828">MTLTQPNDISPTFEWKPEYLAQLQHIADTDEFQSHDDHHPPPSSIPSGTYDWTLLKEAIKYRIQECLREEFGQAQGARGLDLHPAAALMPWVEPGSDMEVTWHRANMGLLCAEVEGDGEEVGKAEKAEQGSQAAGGDEAMTSEAEVATSATAASAAAETDTAPTEPATDHAQTNGTSATATDDDSPSETQYTYLSRFHSNPEHHNRTFTHPPFVHRADVQNFYPSKRPPSSTPAALTPAERTTYTSTLFSMLEDFDVQPPFTIQRLCELVVAPTAHYSTAHKWVAALKRCLSVTATRDAFPISPVQAPVGVVGVNGHSEDEVAVSEVDMDRMDGLPPATRSRSASVGSNASAEPLFSPIPFILRDENGRQSGEGDHVVVTDQIPDLEPGSADRTHAAEALPKEVVDVAPPAATAHDDEKENSEPMQQDSPAQPTAAASADTVAAAVEASTSSAPAPAPATAGVAAASEPQGLLPAGAVDELDNPTQTVNPLTATTTTTSETQPAAAQQSGAQTEPRQEEEESGEPEDAQRSSKRRKSVASLHDE</sequence>
<name>A0A2N8U5Z8_9BASI</name>
<dbReference type="GO" id="GO:0019888">
    <property type="term" value="F:protein phosphatase regulator activity"/>
    <property type="evidence" value="ECO:0007669"/>
    <property type="project" value="InterPro"/>
</dbReference>
<dbReference type="EMBL" id="LT795054">
    <property type="protein sequence ID" value="SJX60495.1"/>
    <property type="molecule type" value="Genomic_DNA"/>
</dbReference>
<dbReference type="AlphaFoldDB" id="A0A2N8U5Z8"/>
<dbReference type="GO" id="GO:0005737">
    <property type="term" value="C:cytoplasm"/>
    <property type="evidence" value="ECO:0007669"/>
    <property type="project" value="TreeGrafter"/>
</dbReference>
<dbReference type="Pfam" id="PF09184">
    <property type="entry name" value="PPP4R2"/>
    <property type="match status" value="1"/>
</dbReference>
<evidence type="ECO:0000256" key="2">
    <source>
        <dbReference type="SAM" id="MobiDB-lite"/>
    </source>
</evidence>
<feature type="compositionally biased region" description="Low complexity" evidence="2">
    <location>
        <begin position="429"/>
        <end position="469"/>
    </location>
</feature>
<gene>
    <name evidence="3" type="ORF">SRS1_10118</name>
</gene>
<protein>
    <recommendedName>
        <fullName evidence="5">Serine/threonine-protein phosphatase 4 regulatory subunit 2</fullName>
    </recommendedName>
</protein>
<feature type="region of interest" description="Disordered" evidence="2">
    <location>
        <begin position="399"/>
        <end position="544"/>
    </location>
</feature>
<evidence type="ECO:0000256" key="1">
    <source>
        <dbReference type="ARBA" id="ARBA00009207"/>
    </source>
</evidence>
<reference evidence="3 4" key="1">
    <citation type="submission" date="2017-02" db="EMBL/GenBank/DDBJ databases">
        <authorList>
            <person name="Peterson S.W."/>
        </authorList>
    </citation>
    <scope>NUCLEOTIDE SEQUENCE [LARGE SCALE GENOMIC DNA]</scope>
    <source>
        <strain evidence="3 4">SRS1_H2-8</strain>
    </source>
</reference>
<feature type="compositionally biased region" description="Acidic residues" evidence="2">
    <location>
        <begin position="517"/>
        <end position="526"/>
    </location>
</feature>
<dbReference type="GO" id="GO:0005634">
    <property type="term" value="C:nucleus"/>
    <property type="evidence" value="ECO:0007669"/>
    <property type="project" value="TreeGrafter"/>
</dbReference>
<dbReference type="GO" id="GO:0030289">
    <property type="term" value="C:protein phosphatase 4 complex"/>
    <property type="evidence" value="ECO:0007669"/>
    <property type="project" value="InterPro"/>
</dbReference>
<dbReference type="PANTHER" id="PTHR16487:SF0">
    <property type="entry name" value="PROTEIN PHOSPHATASE 4 REGULATORY SUBUNIT 2-RELATED"/>
    <property type="match status" value="1"/>
</dbReference>